<dbReference type="EMBL" id="JZWI01000006">
    <property type="protein sequence ID" value="KLN57641.1"/>
    <property type="molecule type" value="Genomic_DNA"/>
</dbReference>
<keyword evidence="3" id="KW-1185">Reference proteome</keyword>
<evidence type="ECO:0000256" key="1">
    <source>
        <dbReference type="SAM" id="MobiDB-lite"/>
    </source>
</evidence>
<protein>
    <submittedName>
        <fullName evidence="2">Uncharacterized protein</fullName>
    </submittedName>
</protein>
<proteinExistence type="predicted"/>
<evidence type="ECO:0000313" key="2">
    <source>
        <dbReference type="EMBL" id="KLN57641.1"/>
    </source>
</evidence>
<organism evidence="2 3">
    <name type="scientific">Variovorax paradoxus</name>
    <dbReference type="NCBI Taxonomy" id="34073"/>
    <lineage>
        <taxon>Bacteria</taxon>
        <taxon>Pseudomonadati</taxon>
        <taxon>Pseudomonadota</taxon>
        <taxon>Betaproteobacteria</taxon>
        <taxon>Burkholderiales</taxon>
        <taxon>Comamonadaceae</taxon>
        <taxon>Variovorax</taxon>
    </lineage>
</organism>
<feature type="region of interest" description="Disordered" evidence="1">
    <location>
        <begin position="118"/>
        <end position="142"/>
    </location>
</feature>
<comment type="caution">
    <text evidence="2">The sequence shown here is derived from an EMBL/GenBank/DDBJ whole genome shotgun (WGS) entry which is preliminary data.</text>
</comment>
<sequence length="142" mass="15560">MTTHAYMAQPWYELLAERCASSNRFKVSVMLGISPAALSQVLNGSGKYGTGEAKTDRIADRVLHTFGRFECPHLTEQAEGGESVVITADQCRAFAHRVVPIGSPRELQHWQCCQQCPHKAASAPPQPREVRPRKAATKGGTE</sequence>
<dbReference type="AlphaFoldDB" id="A0A0H2M673"/>
<name>A0A0H2M673_VARPD</name>
<dbReference type="PATRIC" id="fig|34073.19.peg.1174"/>
<accession>A0A0H2M673</accession>
<dbReference type="Proteomes" id="UP000035170">
    <property type="component" value="Unassembled WGS sequence"/>
</dbReference>
<evidence type="ECO:0000313" key="3">
    <source>
        <dbReference type="Proteomes" id="UP000035170"/>
    </source>
</evidence>
<gene>
    <name evidence="2" type="ORF">VPARA_11540</name>
</gene>
<reference evidence="2 3" key="1">
    <citation type="submission" date="2015-03" db="EMBL/GenBank/DDBJ databases">
        <title>Genome sequence of Variovorax paradoxus TBEA6.</title>
        <authorList>
            <person name="Poehlein A."/>
            <person name="Schuldes J."/>
            <person name="Wuebbeler J.H."/>
            <person name="Hiessl S."/>
            <person name="Steinbuechel A."/>
            <person name="Daniel R."/>
        </authorList>
    </citation>
    <scope>NUCLEOTIDE SEQUENCE [LARGE SCALE GENOMIC DNA]</scope>
    <source>
        <strain evidence="2 3">TBEA6</strain>
    </source>
</reference>
<dbReference type="RefSeq" id="WP_047783662.1">
    <property type="nucleotide sequence ID" value="NZ_JZWI01000006.1"/>
</dbReference>